<organism evidence="3 4">
    <name type="scientific">Rufibacter hautae</name>
    <dbReference type="NCBI Taxonomy" id="2595005"/>
    <lineage>
        <taxon>Bacteria</taxon>
        <taxon>Pseudomonadati</taxon>
        <taxon>Bacteroidota</taxon>
        <taxon>Cytophagia</taxon>
        <taxon>Cytophagales</taxon>
        <taxon>Hymenobacteraceae</taxon>
        <taxon>Rufibacter</taxon>
    </lineage>
</organism>
<feature type="region of interest" description="Disordered" evidence="1">
    <location>
        <begin position="480"/>
        <end position="514"/>
    </location>
</feature>
<evidence type="ECO:0000313" key="4">
    <source>
        <dbReference type="Proteomes" id="UP000324133"/>
    </source>
</evidence>
<sequence length="985" mass="107340">MATDRTTREIEIIANGQKFNASVKEMTGAQALLNAQINKMATDDPRRKDLIRDFQEMKKRTAEARQEIHGVTQAQQTMQKGTLASRLGIEGVTSATGLLKVGFKAAVAAFLPLLAFQTIVDLGRAFLGLVNDVDKVKGAWQSLGVTQDQELNSLYARTSAYAQTFGKENNEVINSAKVLAKEFGISFEEAFELMEKGTLAGADASGQFLDNIKEYSTQFAGAKVSAEDFVAELAKSENRGIFSDKAPDVVKEFGLRIREQTKATGEALDAAFGQGFTDKIFKGLNEGTMTTAEALRQVSKQMNDTTIPASKLQTVIADVFGGPGEDAGIEYLRSLQDLGGELDSMVDKTNGLTESQIEQLEANKALAAAEAELGETFAGTGATLDVIWTNIKTFGLLVLNAFVLSIKELRNEMVGSFEAVKAFGSGIADVFKKLTSGDFSGAAEEFGKIGDKSSKAYWQGYVKYEMEAKKEEEIRKKQEADKAAAAAADQARKEGGATRAEKEKAAKAAAKEEERRRKEAAAALRKAREEFDRAEAAAEIELAKLKVDVMQDGVDKVLAKLRLQHQLEKAELEKQKEVVKANAAATYTEKQALLDNLQEQQRLKDEELKAAELKAQEDEKKRLQEEAARTLEEKLAKYDEDQQLKAELLENEFLNDQTRLEDQSLRALEAEQALDMALLELKKATAAAKLADLEAAGQAESLAAVKLKNEILKTDKEIADGKKANAQATAEFKAKMMRLETDNFKYIMDVGLEFFAADEASRKKNANVIKAFTAGKIIADLMQEISGYMAHPASIGTFGLSGTAKSVIATARAGMALEQVRTQAFADGGMTRSSGSKALINMVERGGMWEMASGYSGGSIGTFAEGGWVNSAKLGLIGERGAELVIPNWMISSPKYANTVSWLESERQRGVAAFADGGSTAPTTLPGVPEPDQEMKFLLQQMLLEFREMREDLSAWPTRLQVHNNVADIQEKIITLNDLVEMSEA</sequence>
<dbReference type="RefSeq" id="WP_149089208.1">
    <property type="nucleotide sequence ID" value="NZ_VKKY01000001.1"/>
</dbReference>
<reference evidence="3 4" key="1">
    <citation type="submission" date="2019-07" db="EMBL/GenBank/DDBJ databases">
        <title>Rufibacter sp. nov., isolated from lake sediment.</title>
        <authorList>
            <person name="Qu J.-H."/>
        </authorList>
    </citation>
    <scope>NUCLEOTIDE SEQUENCE [LARGE SCALE GENOMIC DNA]</scope>
    <source>
        <strain evidence="3 4">NBS58-1</strain>
    </source>
</reference>
<dbReference type="AlphaFoldDB" id="A0A5B6TJM1"/>
<feature type="domain" description="Phage tail tape measure protein" evidence="2">
    <location>
        <begin position="133"/>
        <end position="321"/>
    </location>
</feature>
<gene>
    <name evidence="3" type="ORF">FOA19_02450</name>
</gene>
<feature type="compositionally biased region" description="Basic and acidic residues" evidence="1">
    <location>
        <begin position="490"/>
        <end position="514"/>
    </location>
</feature>
<comment type="caution">
    <text evidence="3">The sequence shown here is derived from an EMBL/GenBank/DDBJ whole genome shotgun (WGS) entry which is preliminary data.</text>
</comment>
<dbReference type="InterPro" id="IPR010090">
    <property type="entry name" value="Phage_tape_meas"/>
</dbReference>
<dbReference type="Proteomes" id="UP000324133">
    <property type="component" value="Unassembled WGS sequence"/>
</dbReference>
<evidence type="ECO:0000313" key="3">
    <source>
        <dbReference type="EMBL" id="KAA3439565.1"/>
    </source>
</evidence>
<dbReference type="EMBL" id="VKKY01000001">
    <property type="protein sequence ID" value="KAA3439565.1"/>
    <property type="molecule type" value="Genomic_DNA"/>
</dbReference>
<dbReference type="Pfam" id="PF10145">
    <property type="entry name" value="PhageMin_Tail"/>
    <property type="match status" value="1"/>
</dbReference>
<accession>A0A5B6TJM1</accession>
<evidence type="ECO:0000256" key="1">
    <source>
        <dbReference type="SAM" id="MobiDB-lite"/>
    </source>
</evidence>
<keyword evidence="4" id="KW-1185">Reference proteome</keyword>
<dbReference type="OrthoDB" id="975149at2"/>
<evidence type="ECO:0000259" key="2">
    <source>
        <dbReference type="Pfam" id="PF10145"/>
    </source>
</evidence>
<protein>
    <recommendedName>
        <fullName evidence="2">Phage tail tape measure protein domain-containing protein</fullName>
    </recommendedName>
</protein>
<name>A0A5B6TJM1_9BACT</name>
<proteinExistence type="predicted"/>